<keyword evidence="1" id="KW-0812">Transmembrane</keyword>
<dbReference type="OrthoDB" id="2428213at2"/>
<proteinExistence type="predicted"/>
<feature type="transmembrane region" description="Helical" evidence="1">
    <location>
        <begin position="52"/>
        <end position="71"/>
    </location>
</feature>
<dbReference type="EMBL" id="VDGH01000016">
    <property type="protein sequence ID" value="TQR08485.1"/>
    <property type="molecule type" value="Genomic_DNA"/>
</dbReference>
<dbReference type="AlphaFoldDB" id="A0A544STM2"/>
<reference evidence="2 3" key="1">
    <citation type="submission" date="2019-05" db="EMBL/GenBank/DDBJ databases">
        <title>Psychrobacillus vulpis sp. nov., a new species isolated from feces of a red fox that inhabits in The Tablas de Daimiel Natural Park, Albacete, Spain.</title>
        <authorList>
            <person name="Rodriguez M."/>
            <person name="Reina J.C."/>
            <person name="Bejar V."/>
            <person name="Llamas I."/>
        </authorList>
    </citation>
    <scope>NUCLEOTIDE SEQUENCE [LARGE SCALE GENOMIC DNA]</scope>
    <source>
        <strain evidence="2 3">NEAU-3TGS17</strain>
    </source>
</reference>
<sequence length="134" mass="15947">MIWIELSLFMLFVFILNLIVKFLLRRLMKIEKENKPFFSYNHINALHRKIDWFIRITSAIALIVINCLIILESYSINLLLIATFFFILLDYAVRALFECKYSQNPKQYILTISEGILFLTAIIIMFDYLLIKLS</sequence>
<dbReference type="InterPro" id="IPR025441">
    <property type="entry name" value="DUF4181"/>
</dbReference>
<evidence type="ECO:0000256" key="1">
    <source>
        <dbReference type="SAM" id="Phobius"/>
    </source>
</evidence>
<protein>
    <submittedName>
        <fullName evidence="2">DUF4181 domain-containing protein</fullName>
    </submittedName>
</protein>
<comment type="caution">
    <text evidence="2">The sequence shown here is derived from an EMBL/GenBank/DDBJ whole genome shotgun (WGS) entry which is preliminary data.</text>
</comment>
<keyword evidence="3" id="KW-1185">Reference proteome</keyword>
<keyword evidence="1" id="KW-0472">Membrane</keyword>
<accession>A0A544STM2</accession>
<dbReference type="Proteomes" id="UP000317316">
    <property type="component" value="Unassembled WGS sequence"/>
</dbReference>
<evidence type="ECO:0000313" key="2">
    <source>
        <dbReference type="EMBL" id="TQR08485.1"/>
    </source>
</evidence>
<feature type="transmembrane region" description="Helical" evidence="1">
    <location>
        <begin position="6"/>
        <end position="24"/>
    </location>
</feature>
<feature type="transmembrane region" description="Helical" evidence="1">
    <location>
        <begin position="77"/>
        <end position="97"/>
    </location>
</feature>
<dbReference type="Pfam" id="PF13789">
    <property type="entry name" value="DUF4181"/>
    <property type="match status" value="1"/>
</dbReference>
<evidence type="ECO:0000313" key="3">
    <source>
        <dbReference type="Proteomes" id="UP000317316"/>
    </source>
</evidence>
<gene>
    <name evidence="2" type="ORF">FG382_21300</name>
</gene>
<name>A0A544STM2_9BACI</name>
<organism evidence="2 3">
    <name type="scientific">Psychrobacillus lasiicapitis</name>
    <dbReference type="NCBI Taxonomy" id="1636719"/>
    <lineage>
        <taxon>Bacteria</taxon>
        <taxon>Bacillati</taxon>
        <taxon>Bacillota</taxon>
        <taxon>Bacilli</taxon>
        <taxon>Bacillales</taxon>
        <taxon>Bacillaceae</taxon>
        <taxon>Psychrobacillus</taxon>
    </lineage>
</organism>
<feature type="transmembrane region" description="Helical" evidence="1">
    <location>
        <begin position="109"/>
        <end position="131"/>
    </location>
</feature>
<keyword evidence="1" id="KW-1133">Transmembrane helix</keyword>